<evidence type="ECO:0000256" key="2">
    <source>
        <dbReference type="ARBA" id="ARBA00022448"/>
    </source>
</evidence>
<feature type="transmembrane region" description="Helical" evidence="9">
    <location>
        <begin position="215"/>
        <end position="236"/>
    </location>
</feature>
<keyword evidence="2 9" id="KW-0813">Transport</keyword>
<evidence type="ECO:0000256" key="7">
    <source>
        <dbReference type="ARBA" id="ARBA00023010"/>
    </source>
</evidence>
<feature type="transmembrane region" description="Helical" evidence="9">
    <location>
        <begin position="20"/>
        <end position="41"/>
    </location>
</feature>
<dbReference type="Pfam" id="PF02355">
    <property type="entry name" value="SecD_SecF_C"/>
    <property type="match status" value="1"/>
</dbReference>
<evidence type="ECO:0000256" key="3">
    <source>
        <dbReference type="ARBA" id="ARBA00022475"/>
    </source>
</evidence>
<dbReference type="PRINTS" id="PR01755">
    <property type="entry name" value="SECFTRNLCASE"/>
</dbReference>
<keyword evidence="7 9" id="KW-0811">Translocation</keyword>
<comment type="caution">
    <text evidence="11">The sequence shown here is derived from an EMBL/GenBank/DDBJ whole genome shotgun (WGS) entry which is preliminary data.</text>
</comment>
<dbReference type="InterPro" id="IPR022813">
    <property type="entry name" value="SecD/SecF_arch_bac"/>
</dbReference>
<comment type="subunit">
    <text evidence="9">Forms a complex with SecD. Part of the essential Sec protein translocation apparatus which comprises SecA, SecYEG and auxiliary proteins SecDF. Other proteins may also be involved.</text>
</comment>
<dbReference type="InterPro" id="IPR055344">
    <property type="entry name" value="SecD_SecF_C_bact"/>
</dbReference>
<keyword evidence="8 9" id="KW-0472">Membrane</keyword>
<dbReference type="InterPro" id="IPR005665">
    <property type="entry name" value="SecF_bac"/>
</dbReference>
<dbReference type="InterPro" id="IPR022645">
    <property type="entry name" value="SecD/SecF_bac"/>
</dbReference>
<sequence>MSETVLHQHKWIDVVKYRWVWFGLSLLLVIPGLIAMGYLMINSPQHLPVKVGIDFTGGTITQYSVTKDVSNDEVAKIRENLVKAGIENPVIQVLRTNNTISKAENIAPATVLSVKTAFKSNDKTSEQKIASVVKADYPAAQLVQVSSIGPSLGKELFINSLYALGLAFLGIVIYLSFRFQLDYAVIALISLAHDALFVLGFFAILGIFFDVHIDALFITAVLTVIGFSNHDTIVVFDRIRENCRFLAKKATFPEIVNASVNQTLARSINTSLTTLITLSALYLFGGETTKEFVLAMIVGIAIGTYSSIFFASTLLDWWRERQETKGAKA</sequence>
<feature type="transmembrane region" description="Helical" evidence="9">
    <location>
        <begin position="184"/>
        <end position="209"/>
    </location>
</feature>
<evidence type="ECO:0000256" key="6">
    <source>
        <dbReference type="ARBA" id="ARBA00022989"/>
    </source>
</evidence>
<organism evidence="11 12">
    <name type="scientific">Candidatus Limenecus avicola</name>
    <dbReference type="NCBI Taxonomy" id="2840847"/>
    <lineage>
        <taxon>Bacteria</taxon>
        <taxon>Bacillati</taxon>
        <taxon>Bacillota</taxon>
        <taxon>Clostridia</taxon>
        <taxon>Eubacteriales</taxon>
        <taxon>Clostridiaceae</taxon>
        <taxon>Clostridiaceae incertae sedis</taxon>
        <taxon>Candidatus Limenecus</taxon>
    </lineage>
</organism>
<feature type="transmembrane region" description="Helical" evidence="9">
    <location>
        <begin position="156"/>
        <end position="177"/>
    </location>
</feature>
<feature type="transmembrane region" description="Helical" evidence="9">
    <location>
        <begin position="292"/>
        <end position="315"/>
    </location>
</feature>
<feature type="domain" description="Protein export membrane protein SecD/SecF C-terminal" evidence="10">
    <location>
        <begin position="132"/>
        <end position="320"/>
    </location>
</feature>
<keyword evidence="5 9" id="KW-0653">Protein transport</keyword>
<dbReference type="GO" id="GO:0043952">
    <property type="term" value="P:protein transport by the Sec complex"/>
    <property type="evidence" value="ECO:0007669"/>
    <property type="project" value="UniProtKB-UniRule"/>
</dbReference>
<reference evidence="11" key="1">
    <citation type="submission" date="2020-10" db="EMBL/GenBank/DDBJ databases">
        <authorList>
            <person name="Gilroy R."/>
        </authorList>
    </citation>
    <scope>NUCLEOTIDE SEQUENCE</scope>
    <source>
        <strain evidence="11">CHK154-7741</strain>
    </source>
</reference>
<gene>
    <name evidence="9 11" type="primary">secF</name>
    <name evidence="11" type="ORF">IAD26_02695</name>
</gene>
<comment type="similarity">
    <text evidence="9">Belongs to the SecD/SecF family. SecF subfamily.</text>
</comment>
<dbReference type="GO" id="GO:0065002">
    <property type="term" value="P:intracellular protein transmembrane transport"/>
    <property type="evidence" value="ECO:0007669"/>
    <property type="project" value="UniProtKB-UniRule"/>
</dbReference>
<dbReference type="NCBIfam" id="TIGR00966">
    <property type="entry name" value="transloc_SecF"/>
    <property type="match status" value="1"/>
</dbReference>
<proteinExistence type="inferred from homology"/>
<keyword evidence="3 9" id="KW-1003">Cell membrane</keyword>
<keyword evidence="6 9" id="KW-1133">Transmembrane helix</keyword>
<name>A0A9D1MYZ6_9CLOT</name>
<protein>
    <recommendedName>
        <fullName evidence="9">Protein-export membrane protein SecF</fullName>
    </recommendedName>
</protein>
<evidence type="ECO:0000256" key="8">
    <source>
        <dbReference type="ARBA" id="ARBA00023136"/>
    </source>
</evidence>
<evidence type="ECO:0000313" key="12">
    <source>
        <dbReference type="Proteomes" id="UP000886748"/>
    </source>
</evidence>
<dbReference type="GO" id="GO:0006605">
    <property type="term" value="P:protein targeting"/>
    <property type="evidence" value="ECO:0007669"/>
    <property type="project" value="UniProtKB-UniRule"/>
</dbReference>
<comment type="subcellular location">
    <subcellularLocation>
        <location evidence="1 9">Cell membrane</location>
        <topology evidence="1 9">Multi-pass membrane protein</topology>
    </subcellularLocation>
</comment>
<dbReference type="Proteomes" id="UP000886748">
    <property type="component" value="Unassembled WGS sequence"/>
</dbReference>
<dbReference type="GO" id="GO:0005886">
    <property type="term" value="C:plasma membrane"/>
    <property type="evidence" value="ECO:0007669"/>
    <property type="project" value="UniProtKB-SubCell"/>
</dbReference>
<evidence type="ECO:0000256" key="5">
    <source>
        <dbReference type="ARBA" id="ARBA00022927"/>
    </source>
</evidence>
<dbReference type="SUPFAM" id="SSF82866">
    <property type="entry name" value="Multidrug efflux transporter AcrB transmembrane domain"/>
    <property type="match status" value="1"/>
</dbReference>
<dbReference type="EMBL" id="DVOD01000019">
    <property type="protein sequence ID" value="HIU92024.1"/>
    <property type="molecule type" value="Genomic_DNA"/>
</dbReference>
<reference evidence="11" key="2">
    <citation type="journal article" date="2021" name="PeerJ">
        <title>Extensive microbial diversity within the chicken gut microbiome revealed by metagenomics and culture.</title>
        <authorList>
            <person name="Gilroy R."/>
            <person name="Ravi A."/>
            <person name="Getino M."/>
            <person name="Pursley I."/>
            <person name="Horton D.L."/>
            <person name="Alikhan N.F."/>
            <person name="Baker D."/>
            <person name="Gharbi K."/>
            <person name="Hall N."/>
            <person name="Watson M."/>
            <person name="Adriaenssens E.M."/>
            <person name="Foster-Nyarko E."/>
            <person name="Jarju S."/>
            <person name="Secka A."/>
            <person name="Antonio M."/>
            <person name="Oren A."/>
            <person name="Chaudhuri R.R."/>
            <person name="La Ragione R."/>
            <person name="Hildebrand F."/>
            <person name="Pallen M.J."/>
        </authorList>
    </citation>
    <scope>NUCLEOTIDE SEQUENCE</scope>
    <source>
        <strain evidence="11">CHK154-7741</strain>
    </source>
</reference>
<dbReference type="GO" id="GO:0015450">
    <property type="term" value="F:protein-transporting ATPase activity"/>
    <property type="evidence" value="ECO:0007669"/>
    <property type="project" value="InterPro"/>
</dbReference>
<dbReference type="PANTHER" id="PTHR30081:SF8">
    <property type="entry name" value="PROTEIN TRANSLOCASE SUBUNIT SECF"/>
    <property type="match status" value="1"/>
</dbReference>
<dbReference type="PANTHER" id="PTHR30081">
    <property type="entry name" value="PROTEIN-EXPORT MEMBRANE PROTEIN SEC"/>
    <property type="match status" value="1"/>
</dbReference>
<dbReference type="Gene3D" id="1.20.1640.10">
    <property type="entry name" value="Multidrug efflux transporter AcrB transmembrane domain"/>
    <property type="match status" value="1"/>
</dbReference>
<evidence type="ECO:0000256" key="4">
    <source>
        <dbReference type="ARBA" id="ARBA00022692"/>
    </source>
</evidence>
<evidence type="ECO:0000259" key="10">
    <source>
        <dbReference type="Pfam" id="PF02355"/>
    </source>
</evidence>
<feature type="transmembrane region" description="Helical" evidence="9">
    <location>
        <begin position="268"/>
        <end position="286"/>
    </location>
</feature>
<dbReference type="InterPro" id="IPR048634">
    <property type="entry name" value="SecD_SecF_C"/>
</dbReference>
<dbReference type="HAMAP" id="MF_01464_B">
    <property type="entry name" value="SecF_B"/>
    <property type="match status" value="1"/>
</dbReference>
<dbReference type="NCBIfam" id="TIGR00916">
    <property type="entry name" value="2A0604s01"/>
    <property type="match status" value="1"/>
</dbReference>
<comment type="function">
    <text evidence="9">Part of the Sec protein translocase complex. Interacts with the SecYEG preprotein conducting channel. SecDF uses the proton motive force (PMF) to complete protein translocation after the ATP-dependent function of SecA.</text>
</comment>
<keyword evidence="4 9" id="KW-0812">Transmembrane</keyword>
<evidence type="ECO:0000256" key="1">
    <source>
        <dbReference type="ARBA" id="ARBA00004651"/>
    </source>
</evidence>
<evidence type="ECO:0000256" key="9">
    <source>
        <dbReference type="HAMAP-Rule" id="MF_01464"/>
    </source>
</evidence>
<dbReference type="AlphaFoldDB" id="A0A9D1MYZ6"/>
<accession>A0A9D1MYZ6</accession>
<evidence type="ECO:0000313" key="11">
    <source>
        <dbReference type="EMBL" id="HIU92024.1"/>
    </source>
</evidence>